<evidence type="ECO:0000313" key="4">
    <source>
        <dbReference type="EMBL" id="ETA67428.1"/>
    </source>
</evidence>
<evidence type="ECO:0000259" key="3">
    <source>
        <dbReference type="PROSITE" id="PS51160"/>
    </source>
</evidence>
<proteinExistence type="inferred from homology"/>
<dbReference type="EMBL" id="AZAJ01000001">
    <property type="protein sequence ID" value="ETA67428.1"/>
    <property type="molecule type" value="Genomic_DNA"/>
</dbReference>
<organism evidence="4 5">
    <name type="scientific">Methanolobus tindarius DSM 2278</name>
    <dbReference type="NCBI Taxonomy" id="1090322"/>
    <lineage>
        <taxon>Archaea</taxon>
        <taxon>Methanobacteriati</taxon>
        <taxon>Methanobacteriota</taxon>
        <taxon>Stenosarchaea group</taxon>
        <taxon>Methanomicrobia</taxon>
        <taxon>Methanosarcinales</taxon>
        <taxon>Methanosarcinaceae</taxon>
        <taxon>Methanolobus</taxon>
    </lineage>
</organism>
<comment type="caution">
    <text evidence="1">Lacks conserved residue(s) required for the propagation of feature annotation.</text>
</comment>
<sequence>MSDKNPNPDKLSAATILVTLRSSKGDFHEYASKIARQRSLNGYYQELPDGLYKIHVEGDKSSIQALIGYMEMNKTFDKVDTVAIDQVMVSWSSYSSTYSDFSIKE</sequence>
<keyword evidence="5" id="KW-1185">Reference proteome</keyword>
<comment type="similarity">
    <text evidence="2">Belongs to the acylphosphatase family.</text>
</comment>
<dbReference type="Pfam" id="PF00708">
    <property type="entry name" value="Acylphosphatase"/>
    <property type="match status" value="1"/>
</dbReference>
<dbReference type="Proteomes" id="UP000019483">
    <property type="component" value="Unassembled WGS sequence"/>
</dbReference>
<dbReference type="InterPro" id="IPR036046">
    <property type="entry name" value="Acylphosphatase-like_dom_sf"/>
</dbReference>
<evidence type="ECO:0000313" key="5">
    <source>
        <dbReference type="Proteomes" id="UP000019483"/>
    </source>
</evidence>
<dbReference type="AlphaFoldDB" id="W9DPZ5"/>
<evidence type="ECO:0000256" key="1">
    <source>
        <dbReference type="PROSITE-ProRule" id="PRU00520"/>
    </source>
</evidence>
<dbReference type="STRING" id="1090322.MettiDRAFT_0852"/>
<protein>
    <submittedName>
        <fullName evidence="4">Acylphosphatase</fullName>
    </submittedName>
</protein>
<feature type="domain" description="Acylphosphatase-like" evidence="3">
    <location>
        <begin position="13"/>
        <end position="105"/>
    </location>
</feature>
<accession>W9DPZ5</accession>
<evidence type="ECO:0000256" key="2">
    <source>
        <dbReference type="RuleBase" id="RU004168"/>
    </source>
</evidence>
<name>W9DPZ5_METTI</name>
<dbReference type="Gene3D" id="3.30.70.100">
    <property type="match status" value="1"/>
</dbReference>
<dbReference type="PROSITE" id="PS51160">
    <property type="entry name" value="ACYLPHOSPHATASE_3"/>
    <property type="match status" value="1"/>
</dbReference>
<reference evidence="4 5" key="1">
    <citation type="submission" date="2013-08" db="EMBL/GenBank/DDBJ databases">
        <authorList>
            <consortium name="DOE Joint Genome Institute"/>
            <person name="Eisen J."/>
            <person name="Huntemann M."/>
            <person name="Han J."/>
            <person name="Chen A."/>
            <person name="Kyrpides N."/>
            <person name="Mavromatis K."/>
            <person name="Markowitz V."/>
            <person name="Palaniappan K."/>
            <person name="Ivanova N."/>
            <person name="Schaumberg A."/>
            <person name="Pati A."/>
            <person name="Liolios K."/>
            <person name="Nordberg H.P."/>
            <person name="Cantor M.N."/>
            <person name="Hua S.X."/>
            <person name="Woyke T."/>
        </authorList>
    </citation>
    <scope>NUCLEOTIDE SEQUENCE [LARGE SCALE GENOMIC DNA]</scope>
    <source>
        <strain evidence="4 5">DSM 2278</strain>
    </source>
</reference>
<dbReference type="SUPFAM" id="SSF54975">
    <property type="entry name" value="Acylphosphatase/BLUF domain-like"/>
    <property type="match status" value="1"/>
</dbReference>
<gene>
    <name evidence="4" type="ORF">MettiDRAFT_0852</name>
</gene>
<comment type="caution">
    <text evidence="4">The sequence shown here is derived from an EMBL/GenBank/DDBJ whole genome shotgun (WGS) entry which is preliminary data.</text>
</comment>
<dbReference type="InterPro" id="IPR001792">
    <property type="entry name" value="Acylphosphatase-like_dom"/>
</dbReference>
<dbReference type="OrthoDB" id="125684at2157"/>
<dbReference type="RefSeq" id="WP_023844564.1">
    <property type="nucleotide sequence ID" value="NZ_AZAJ01000001.1"/>
</dbReference>